<evidence type="ECO:0000256" key="1">
    <source>
        <dbReference type="ARBA" id="ARBA00004141"/>
    </source>
</evidence>
<dbReference type="EMBL" id="AMGX01000001">
    <property type="protein sequence ID" value="EXJ76588.1"/>
    <property type="molecule type" value="Genomic_DNA"/>
</dbReference>
<dbReference type="SUPFAM" id="SSF103473">
    <property type="entry name" value="MFS general substrate transporter"/>
    <property type="match status" value="1"/>
</dbReference>
<feature type="transmembrane region" description="Helical" evidence="6">
    <location>
        <begin position="160"/>
        <end position="180"/>
    </location>
</feature>
<dbReference type="InterPro" id="IPR036259">
    <property type="entry name" value="MFS_trans_sf"/>
</dbReference>
<dbReference type="eggNOG" id="KOG0254">
    <property type="taxonomic scope" value="Eukaryota"/>
</dbReference>
<feature type="transmembrane region" description="Helical" evidence="6">
    <location>
        <begin position="280"/>
        <end position="300"/>
    </location>
</feature>
<feature type="transmembrane region" description="Helical" evidence="6">
    <location>
        <begin position="99"/>
        <end position="116"/>
    </location>
</feature>
<feature type="transmembrane region" description="Helical" evidence="6">
    <location>
        <begin position="67"/>
        <end position="87"/>
    </location>
</feature>
<proteinExistence type="inferred from homology"/>
<dbReference type="InterPro" id="IPR050360">
    <property type="entry name" value="MFS_Sugar_Transporters"/>
</dbReference>
<feature type="domain" description="Major facilitator superfamily (MFS) profile" evidence="7">
    <location>
        <begin position="1"/>
        <end position="431"/>
    </location>
</feature>
<organism evidence="8 9">
    <name type="scientific">Cladophialophora psammophila CBS 110553</name>
    <dbReference type="NCBI Taxonomy" id="1182543"/>
    <lineage>
        <taxon>Eukaryota</taxon>
        <taxon>Fungi</taxon>
        <taxon>Dikarya</taxon>
        <taxon>Ascomycota</taxon>
        <taxon>Pezizomycotina</taxon>
        <taxon>Eurotiomycetes</taxon>
        <taxon>Chaetothyriomycetidae</taxon>
        <taxon>Chaetothyriales</taxon>
        <taxon>Herpotrichiellaceae</taxon>
        <taxon>Cladophialophora</taxon>
    </lineage>
</organism>
<dbReference type="Proteomes" id="UP000019471">
    <property type="component" value="Unassembled WGS sequence"/>
</dbReference>
<keyword evidence="9" id="KW-1185">Reference proteome</keyword>
<dbReference type="GO" id="GO:0016020">
    <property type="term" value="C:membrane"/>
    <property type="evidence" value="ECO:0007669"/>
    <property type="project" value="UniProtKB-SubCell"/>
</dbReference>
<dbReference type="PANTHER" id="PTHR48022">
    <property type="entry name" value="PLASTIDIC GLUCOSE TRANSPORTER 4"/>
    <property type="match status" value="1"/>
</dbReference>
<feature type="transmembrane region" description="Helical" evidence="6">
    <location>
        <begin position="410"/>
        <end position="427"/>
    </location>
</feature>
<dbReference type="InterPro" id="IPR020846">
    <property type="entry name" value="MFS_dom"/>
</dbReference>
<feature type="transmembrane region" description="Helical" evidence="6">
    <location>
        <begin position="128"/>
        <end position="148"/>
    </location>
</feature>
<feature type="transmembrane region" description="Helical" evidence="6">
    <location>
        <begin position="312"/>
        <end position="333"/>
    </location>
</feature>
<dbReference type="PROSITE" id="PS50850">
    <property type="entry name" value="MFS"/>
    <property type="match status" value="1"/>
</dbReference>
<protein>
    <recommendedName>
        <fullName evidence="7">Major facilitator superfamily (MFS) profile domain-containing protein</fullName>
    </recommendedName>
</protein>
<keyword evidence="3 6" id="KW-0812">Transmembrane</keyword>
<dbReference type="AlphaFoldDB" id="W9X8N2"/>
<dbReference type="PANTHER" id="PTHR48022:SF27">
    <property type="entry name" value="MAJOR FACILITATOR SUPERFAMILY (MFS) PROFILE DOMAIN-CONTAINING PROTEIN"/>
    <property type="match status" value="1"/>
</dbReference>
<feature type="transmembrane region" description="Helical" evidence="6">
    <location>
        <begin position="339"/>
        <end position="363"/>
    </location>
</feature>
<dbReference type="HOGENOM" id="CLU_001265_30_1_1"/>
<evidence type="ECO:0000256" key="6">
    <source>
        <dbReference type="SAM" id="Phobius"/>
    </source>
</evidence>
<dbReference type="GO" id="GO:0005351">
    <property type="term" value="F:carbohydrate:proton symporter activity"/>
    <property type="evidence" value="ECO:0007669"/>
    <property type="project" value="TreeGrafter"/>
</dbReference>
<evidence type="ECO:0000256" key="5">
    <source>
        <dbReference type="ARBA" id="ARBA00023136"/>
    </source>
</evidence>
<accession>W9X8N2</accession>
<reference evidence="8 9" key="1">
    <citation type="submission" date="2013-03" db="EMBL/GenBank/DDBJ databases">
        <title>The Genome Sequence of Cladophialophora psammophila CBS 110553.</title>
        <authorList>
            <consortium name="The Broad Institute Genomics Platform"/>
            <person name="Cuomo C."/>
            <person name="de Hoog S."/>
            <person name="Gorbushina A."/>
            <person name="Walker B."/>
            <person name="Young S.K."/>
            <person name="Zeng Q."/>
            <person name="Gargeya S."/>
            <person name="Fitzgerald M."/>
            <person name="Haas B."/>
            <person name="Abouelleil A."/>
            <person name="Allen A.W."/>
            <person name="Alvarado L."/>
            <person name="Arachchi H.M."/>
            <person name="Berlin A.M."/>
            <person name="Chapman S.B."/>
            <person name="Gainer-Dewar J."/>
            <person name="Goldberg J."/>
            <person name="Griggs A."/>
            <person name="Gujja S."/>
            <person name="Hansen M."/>
            <person name="Howarth C."/>
            <person name="Imamovic A."/>
            <person name="Ireland A."/>
            <person name="Larimer J."/>
            <person name="McCowan C."/>
            <person name="Murphy C."/>
            <person name="Pearson M."/>
            <person name="Poon T.W."/>
            <person name="Priest M."/>
            <person name="Roberts A."/>
            <person name="Saif S."/>
            <person name="Shea T."/>
            <person name="Sisk P."/>
            <person name="Sykes S."/>
            <person name="Wortman J."/>
            <person name="Nusbaum C."/>
            <person name="Birren B."/>
        </authorList>
    </citation>
    <scope>NUCLEOTIDE SEQUENCE [LARGE SCALE GENOMIC DNA]</scope>
    <source>
        <strain evidence="8 9">CBS 110553</strain>
    </source>
</reference>
<comment type="similarity">
    <text evidence="2">Belongs to the major facilitator superfamily. Sugar transporter (TC 2.A.1.1) family.</text>
</comment>
<comment type="caution">
    <text evidence="8">The sequence shown here is derived from an EMBL/GenBank/DDBJ whole genome shotgun (WGS) entry which is preliminary data.</text>
</comment>
<keyword evidence="4 6" id="KW-1133">Transmembrane helix</keyword>
<dbReference type="RefSeq" id="XP_007739905.1">
    <property type="nucleotide sequence ID" value="XM_007741715.1"/>
</dbReference>
<feature type="transmembrane region" description="Helical" evidence="6">
    <location>
        <begin position="375"/>
        <end position="398"/>
    </location>
</feature>
<evidence type="ECO:0000256" key="2">
    <source>
        <dbReference type="ARBA" id="ARBA00010992"/>
    </source>
</evidence>
<feature type="transmembrane region" description="Helical" evidence="6">
    <location>
        <begin position="35"/>
        <end position="55"/>
    </location>
</feature>
<gene>
    <name evidence="8" type="ORF">A1O5_01096</name>
</gene>
<evidence type="ECO:0000256" key="4">
    <source>
        <dbReference type="ARBA" id="ARBA00022989"/>
    </source>
</evidence>
<dbReference type="GeneID" id="19185832"/>
<dbReference type="Pfam" id="PF00083">
    <property type="entry name" value="Sugar_tr"/>
    <property type="match status" value="1"/>
</dbReference>
<sequence>MSWGLYGYDNSFVSPLLSLPHFVARYQGSGTAFTAFNLNLLISVPLIGAALGSYASVPIQLRIGRKWSLVVAYSLFSIPGSILQLFAPNMAAFVIGRTWNNAGISILNTVSGLYLAELVPVHIRARAVGASVACANAVSVIATTAVWATEKIDSPQQYKIPLWIQVAFPVALALLTLTVLESPTWYMVHNQEEKARAVLMKLRHENSRIVESEMALLRTFVAQDEEHRQSAHFWKILDKENLQRTLIAGACLSTCQVGGQILILAYSTVLLVQSGVSNPFQITVIIFLAQFLGICIGPFLMDRYGRRPIGLAGFTILFLLDVAIGGLACGGLLTDRERVGLAALFIIFAFFNSLTFQSLVLLLPAELPAARYREATAAWSMFWSYVTATVTTFAVPQITQNAGLGAKTDLIFAGCMFLTIIGAYFYLPETRGRTLAEIDEMFRMKLPMRKWKAYTCTAVTERAVEEFTAGKPEG</sequence>
<name>W9X8N2_9EURO</name>
<evidence type="ECO:0000256" key="3">
    <source>
        <dbReference type="ARBA" id="ARBA00022692"/>
    </source>
</evidence>
<dbReference type="InterPro" id="IPR005828">
    <property type="entry name" value="MFS_sugar_transport-like"/>
</dbReference>
<dbReference type="OrthoDB" id="6612291at2759"/>
<comment type="subcellular location">
    <subcellularLocation>
        <location evidence="1">Membrane</location>
        <topology evidence="1">Multi-pass membrane protein</topology>
    </subcellularLocation>
</comment>
<evidence type="ECO:0000313" key="9">
    <source>
        <dbReference type="Proteomes" id="UP000019471"/>
    </source>
</evidence>
<dbReference type="Gene3D" id="1.20.1250.20">
    <property type="entry name" value="MFS general substrate transporter like domains"/>
    <property type="match status" value="1"/>
</dbReference>
<keyword evidence="5 6" id="KW-0472">Membrane</keyword>
<evidence type="ECO:0000313" key="8">
    <source>
        <dbReference type="EMBL" id="EXJ76588.1"/>
    </source>
</evidence>
<evidence type="ECO:0000259" key="7">
    <source>
        <dbReference type="PROSITE" id="PS50850"/>
    </source>
</evidence>
<feature type="transmembrane region" description="Helical" evidence="6">
    <location>
        <begin position="245"/>
        <end position="268"/>
    </location>
</feature>